<name>A0AAU8T5W8_9BURK</name>
<reference evidence="1 2" key="1">
    <citation type="journal article" date="2015" name="Genome Announc.">
        <title>Complete genome sequences for 59 burkholderia isolates, both pathogenic and near neighbor.</title>
        <authorList>
            <person name="Johnson S.L."/>
            <person name="Bishop-Lilly K.A."/>
            <person name="Ladner J.T."/>
            <person name="Daligault H.E."/>
            <person name="Davenport K.W."/>
            <person name="Jaissle J."/>
            <person name="Frey K.G."/>
            <person name="Koroleva G.I."/>
            <person name="Bruce D.C."/>
            <person name="Coyne S.R."/>
            <person name="Broomall S.M."/>
            <person name="Li P.E."/>
            <person name="Teshima H."/>
            <person name="Gibbons H.S."/>
            <person name="Palacios G.F."/>
            <person name="Rosenzweig C.N."/>
            <person name="Redden C.L."/>
            <person name="Xu Y."/>
            <person name="Minogue T.D."/>
            <person name="Chain P.S."/>
        </authorList>
    </citation>
    <scope>NUCLEOTIDE SEQUENCE [LARGE SCALE GENOMIC DNA]</scope>
    <source>
        <strain evidence="1 2">ATCC BAA-463</strain>
    </source>
</reference>
<organism evidence="1 2">
    <name type="scientific">Paraburkholderia fungorum</name>
    <dbReference type="NCBI Taxonomy" id="134537"/>
    <lineage>
        <taxon>Bacteria</taxon>
        <taxon>Pseudomonadati</taxon>
        <taxon>Pseudomonadota</taxon>
        <taxon>Betaproteobacteria</taxon>
        <taxon>Burkholderiales</taxon>
        <taxon>Burkholderiaceae</taxon>
        <taxon>Paraburkholderia</taxon>
    </lineage>
</organism>
<evidence type="ECO:0000313" key="2">
    <source>
        <dbReference type="Proteomes" id="UP000032614"/>
    </source>
</evidence>
<dbReference type="KEGG" id="bfn:OI25_7178"/>
<sequence length="49" mass="5813">MPSRTLLIIAIPAVQWEELYLKLHAETLCLEPHLLTRYNVPYIRSQLKH</sequence>
<protein>
    <submittedName>
        <fullName evidence="1">Uncharacterized protein</fullName>
    </submittedName>
</protein>
<evidence type="ECO:0000313" key="1">
    <source>
        <dbReference type="EMBL" id="AJZ56933.1"/>
    </source>
</evidence>
<proteinExistence type="predicted"/>
<gene>
    <name evidence="1" type="ORF">OI25_7178</name>
</gene>
<dbReference type="EMBL" id="CP010025">
    <property type="protein sequence ID" value="AJZ56933.1"/>
    <property type="molecule type" value="Genomic_DNA"/>
</dbReference>
<accession>A0AAU8T5W8</accession>
<dbReference type="AlphaFoldDB" id="A0AAU8T5W8"/>
<dbReference type="Proteomes" id="UP000032614">
    <property type="component" value="Chromosome 3"/>
</dbReference>